<feature type="region of interest" description="Disordered" evidence="8">
    <location>
        <begin position="26"/>
        <end position="84"/>
    </location>
</feature>
<dbReference type="GO" id="GO:0000981">
    <property type="term" value="F:DNA-binding transcription factor activity, RNA polymerase II-specific"/>
    <property type="evidence" value="ECO:0007669"/>
    <property type="project" value="TreeGrafter"/>
</dbReference>
<feature type="domain" description="Myb-like" evidence="9">
    <location>
        <begin position="136"/>
        <end position="187"/>
    </location>
</feature>
<evidence type="ECO:0000256" key="7">
    <source>
        <dbReference type="ARBA" id="ARBA00023242"/>
    </source>
</evidence>
<dbReference type="FunFam" id="1.10.10.60:FF:000010">
    <property type="entry name" value="Transcriptional activator Myb isoform A"/>
    <property type="match status" value="1"/>
</dbReference>
<feature type="domain" description="Myb-like" evidence="9">
    <location>
        <begin position="188"/>
        <end position="238"/>
    </location>
</feature>
<evidence type="ECO:0000256" key="2">
    <source>
        <dbReference type="ARBA" id="ARBA00022737"/>
    </source>
</evidence>
<feature type="compositionally biased region" description="Low complexity" evidence="8">
    <location>
        <begin position="360"/>
        <end position="375"/>
    </location>
</feature>
<feature type="compositionally biased region" description="Basic and acidic residues" evidence="8">
    <location>
        <begin position="70"/>
        <end position="84"/>
    </location>
</feature>
<feature type="region of interest" description="Disordered" evidence="8">
    <location>
        <begin position="749"/>
        <end position="770"/>
    </location>
</feature>
<keyword evidence="7" id="KW-0539">Nucleus</keyword>
<evidence type="ECO:0000313" key="12">
    <source>
        <dbReference type="Proteomes" id="UP000250572"/>
    </source>
</evidence>
<dbReference type="Proteomes" id="UP000250572">
    <property type="component" value="Unassembled WGS sequence"/>
</dbReference>
<keyword evidence="4" id="KW-0238">DNA-binding</keyword>
<feature type="region of interest" description="Disordered" evidence="8">
    <location>
        <begin position="495"/>
        <end position="545"/>
    </location>
</feature>
<evidence type="ECO:0000256" key="4">
    <source>
        <dbReference type="ARBA" id="ARBA00023125"/>
    </source>
</evidence>
<gene>
    <name evidence="11" type="ORF">CCH79_00004178</name>
</gene>
<dbReference type="AlphaFoldDB" id="A0A315VGG9"/>
<keyword evidence="2" id="KW-0677">Repeat</keyword>
<keyword evidence="5" id="KW-0010">Activator</keyword>
<dbReference type="InterPro" id="IPR012642">
    <property type="entry name" value="Tscrpt_reg_Wos2-domain"/>
</dbReference>
<dbReference type="PANTHER" id="PTHR45614:SF9">
    <property type="entry name" value="MYB-RELATED PROTEIN A"/>
    <property type="match status" value="1"/>
</dbReference>
<name>A0A315VGG9_GAMAF</name>
<comment type="subcellular location">
    <subcellularLocation>
        <location evidence="1">Nucleus</location>
    </subcellularLocation>
</comment>
<dbReference type="GO" id="GO:0000978">
    <property type="term" value="F:RNA polymerase II cis-regulatory region sequence-specific DNA binding"/>
    <property type="evidence" value="ECO:0007669"/>
    <property type="project" value="TreeGrafter"/>
</dbReference>
<sequence>MNASQTREAGNIGLFLQQKVPMKLVTGARSDSPPHLYRQGLDIRGSTVPPAVMDNAKTRSISSLDEDEELHSTDPESKEKSKDKKLLCKVKWSRDEDEKLKKLVEQHGTESWKSIATFFPGRTDGQCQHRWQKVLNPELVKGPWTKEEDQKVIDLVHKYGPKRWSVIAKHLQGRIGKQCRERWHNHLNPEVKKSSWTQEEDRIIYEAHKRLGNRWAEISKLLPGRTDNSIKNHWNSTMRRKVEHEGYLQDGCKSFTSSGNGKRRNSRSCPLSPTKHCSHSPLPVTASSQVGSFSYDPASGHIIDGLPENSSFVSPSCLDDPDREQRIKELELLLMSAESEVQRHVQCRGSRSVEPYPAWSDSLSEDSMTTSSSLEEQAERGAWRGPDIPAPPPQVSPSKFLTAEASAVLSSLQTIPEFAETMELLDSEPGTWNNVASFDVSNAATPPRHNHAGFTNLLQERTVYEPIGYTVNNHTTIPGRDGNFSPFGLVAVTSQTPINSLKPGKDSSGRKKRRDRRQPLCDRTCSSFLENMSNSPKKTPTKSHSCTTSAFCNISATEHLNLEDPALTSTPVCGQRCLLNTPLLKENTPKHQKENDGTPKLVKNAAVPTPRTPTPFKKALAAQEKMHGPLRMEPQPLAFLEEDILEVLKQESGRDIFNKTDFQSDHRAWKHNMDGPARKVRKSLVLDPWVEDSLDVFQEQLNNAQISEESLMANSSLVTPITEEEEGRQSASEKDKSLLGVRCHTHCFSGPDVKNGPSSHKEPKSSPAQVSEWEAVVYGKTEDQLIMTEQARQYLTPYPSSGSTSRALIL</sequence>
<feature type="compositionally biased region" description="Polar residues" evidence="8">
    <location>
        <begin position="524"/>
        <end position="545"/>
    </location>
</feature>
<dbReference type="PROSITE" id="PS51294">
    <property type="entry name" value="HTH_MYB"/>
    <property type="match status" value="3"/>
</dbReference>
<dbReference type="EMBL" id="NHOQ01002355">
    <property type="protein sequence ID" value="PWA18212.1"/>
    <property type="molecule type" value="Genomic_DNA"/>
</dbReference>
<evidence type="ECO:0000256" key="1">
    <source>
        <dbReference type="ARBA" id="ARBA00004123"/>
    </source>
</evidence>
<evidence type="ECO:0000259" key="10">
    <source>
        <dbReference type="PROSITE" id="PS51294"/>
    </source>
</evidence>
<evidence type="ECO:0000313" key="11">
    <source>
        <dbReference type="EMBL" id="PWA18212.1"/>
    </source>
</evidence>
<keyword evidence="12" id="KW-1185">Reference proteome</keyword>
<evidence type="ECO:0000256" key="5">
    <source>
        <dbReference type="ARBA" id="ARBA00023159"/>
    </source>
</evidence>
<feature type="domain" description="HTH myb-type" evidence="10">
    <location>
        <begin position="192"/>
        <end position="242"/>
    </location>
</feature>
<evidence type="ECO:0008006" key="13">
    <source>
        <dbReference type="Google" id="ProtNLM"/>
    </source>
</evidence>
<feature type="domain" description="Myb-like" evidence="9">
    <location>
        <begin position="89"/>
        <end position="135"/>
    </location>
</feature>
<reference evidence="11 12" key="1">
    <citation type="journal article" date="2018" name="G3 (Bethesda)">
        <title>A High-Quality Reference Genome for the Invasive Mosquitofish Gambusia affinis Using a Chicago Library.</title>
        <authorList>
            <person name="Hoffberg S.L."/>
            <person name="Troendle N.J."/>
            <person name="Glenn T.C."/>
            <person name="Mahmud O."/>
            <person name="Louha S."/>
            <person name="Chalopin D."/>
            <person name="Bennetzen J.L."/>
            <person name="Mauricio R."/>
        </authorList>
    </citation>
    <scope>NUCLEOTIDE SEQUENCE [LARGE SCALE GENOMIC DNA]</scope>
    <source>
        <strain evidence="11">NE01/NJP1002.9</strain>
        <tissue evidence="11">Muscle</tissue>
    </source>
</reference>
<dbReference type="Pfam" id="PF00249">
    <property type="entry name" value="Myb_DNA-binding"/>
    <property type="match status" value="3"/>
</dbReference>
<dbReference type="InterPro" id="IPR009057">
    <property type="entry name" value="Homeodomain-like_sf"/>
</dbReference>
<protein>
    <recommendedName>
        <fullName evidence="13">Myb-related protein A</fullName>
    </recommendedName>
</protein>
<feature type="region of interest" description="Disordered" evidence="8">
    <location>
        <begin position="346"/>
        <end position="391"/>
    </location>
</feature>
<evidence type="ECO:0000256" key="6">
    <source>
        <dbReference type="ARBA" id="ARBA00023163"/>
    </source>
</evidence>
<evidence type="ECO:0000256" key="8">
    <source>
        <dbReference type="SAM" id="MobiDB-lite"/>
    </source>
</evidence>
<feature type="domain" description="HTH myb-type" evidence="10">
    <location>
        <begin position="136"/>
        <end position="191"/>
    </location>
</feature>
<feature type="region of interest" description="Disordered" evidence="8">
    <location>
        <begin position="254"/>
        <end position="283"/>
    </location>
</feature>
<keyword evidence="6" id="KW-0804">Transcription</keyword>
<dbReference type="FunFam" id="1.10.10.60:FF:000042">
    <property type="entry name" value="Transcriptional activator Myb isoform A"/>
    <property type="match status" value="1"/>
</dbReference>
<evidence type="ECO:0000259" key="9">
    <source>
        <dbReference type="PROSITE" id="PS50090"/>
    </source>
</evidence>
<keyword evidence="3" id="KW-0805">Transcription regulation</keyword>
<dbReference type="STRING" id="33528.ENSGAFP00000009351"/>
<dbReference type="GO" id="GO:0005634">
    <property type="term" value="C:nucleus"/>
    <property type="evidence" value="ECO:0007669"/>
    <property type="project" value="UniProtKB-SubCell"/>
</dbReference>
<proteinExistence type="predicted"/>
<dbReference type="InterPro" id="IPR050560">
    <property type="entry name" value="MYB_TF"/>
</dbReference>
<dbReference type="Pfam" id="PF09316">
    <property type="entry name" value="Cmyb_C"/>
    <property type="match status" value="1"/>
</dbReference>
<feature type="region of interest" description="Disordered" evidence="8">
    <location>
        <begin position="584"/>
        <end position="614"/>
    </location>
</feature>
<evidence type="ECO:0000256" key="3">
    <source>
        <dbReference type="ARBA" id="ARBA00023015"/>
    </source>
</evidence>
<dbReference type="SMART" id="SM00717">
    <property type="entry name" value="SANT"/>
    <property type="match status" value="3"/>
</dbReference>
<dbReference type="PANTHER" id="PTHR45614">
    <property type="entry name" value="MYB PROTEIN-RELATED"/>
    <property type="match status" value="1"/>
</dbReference>
<dbReference type="FunFam" id="1.10.10.60:FF:000016">
    <property type="entry name" value="Transcriptional activator Myb isoform A"/>
    <property type="match status" value="1"/>
</dbReference>
<dbReference type="PROSITE" id="PS50090">
    <property type="entry name" value="MYB_LIKE"/>
    <property type="match status" value="3"/>
</dbReference>
<accession>A0A315VGG9</accession>
<feature type="domain" description="HTH myb-type" evidence="10">
    <location>
        <begin position="89"/>
        <end position="135"/>
    </location>
</feature>
<comment type="caution">
    <text evidence="11">The sequence shown here is derived from an EMBL/GenBank/DDBJ whole genome shotgun (WGS) entry which is preliminary data.</text>
</comment>
<feature type="compositionally biased region" description="Basic and acidic residues" evidence="8">
    <location>
        <begin position="587"/>
        <end position="597"/>
    </location>
</feature>
<dbReference type="Gene3D" id="1.10.10.60">
    <property type="entry name" value="Homeodomain-like"/>
    <property type="match status" value="3"/>
</dbReference>
<organism evidence="11 12">
    <name type="scientific">Gambusia affinis</name>
    <name type="common">Western mosquitofish</name>
    <name type="synonym">Heterandria affinis</name>
    <dbReference type="NCBI Taxonomy" id="33528"/>
    <lineage>
        <taxon>Eukaryota</taxon>
        <taxon>Metazoa</taxon>
        <taxon>Chordata</taxon>
        <taxon>Craniata</taxon>
        <taxon>Vertebrata</taxon>
        <taxon>Euteleostomi</taxon>
        <taxon>Actinopterygii</taxon>
        <taxon>Neopterygii</taxon>
        <taxon>Teleostei</taxon>
        <taxon>Neoteleostei</taxon>
        <taxon>Acanthomorphata</taxon>
        <taxon>Ovalentaria</taxon>
        <taxon>Atherinomorphae</taxon>
        <taxon>Cyprinodontiformes</taxon>
        <taxon>Poeciliidae</taxon>
        <taxon>Poeciliinae</taxon>
        <taxon>Gambusia</taxon>
    </lineage>
</organism>
<dbReference type="InterPro" id="IPR015395">
    <property type="entry name" value="C-myb_C"/>
</dbReference>
<dbReference type="Pfam" id="PF07988">
    <property type="entry name" value="LMSTEN"/>
    <property type="match status" value="1"/>
</dbReference>
<dbReference type="InterPro" id="IPR001005">
    <property type="entry name" value="SANT/Myb"/>
</dbReference>
<dbReference type="SUPFAM" id="SSF46689">
    <property type="entry name" value="Homeodomain-like"/>
    <property type="match status" value="2"/>
</dbReference>
<dbReference type="InterPro" id="IPR017930">
    <property type="entry name" value="Myb_dom"/>
</dbReference>
<dbReference type="CDD" id="cd00167">
    <property type="entry name" value="SANT"/>
    <property type="match status" value="3"/>
</dbReference>